<accession>A0ABY1NJJ0</accession>
<evidence type="ECO:0000256" key="1">
    <source>
        <dbReference type="SAM" id="SignalP"/>
    </source>
</evidence>
<name>A0ABY1NJJ0_9BACT</name>
<dbReference type="SUPFAM" id="SSF49265">
    <property type="entry name" value="Fibronectin type III"/>
    <property type="match status" value="1"/>
</dbReference>
<dbReference type="EMBL" id="FXUB01000002">
    <property type="protein sequence ID" value="SMP11341.1"/>
    <property type="molecule type" value="Genomic_DNA"/>
</dbReference>
<proteinExistence type="predicted"/>
<dbReference type="InterPro" id="IPR036116">
    <property type="entry name" value="FN3_sf"/>
</dbReference>
<gene>
    <name evidence="2" type="ORF">SAMN06265339_0916</name>
</gene>
<keyword evidence="1" id="KW-0732">Signal</keyword>
<evidence type="ECO:0000313" key="2">
    <source>
        <dbReference type="EMBL" id="SMP11341.1"/>
    </source>
</evidence>
<dbReference type="RefSeq" id="WP_283400398.1">
    <property type="nucleotide sequence ID" value="NZ_FXUB01000002.1"/>
</dbReference>
<dbReference type="Proteomes" id="UP001157911">
    <property type="component" value="Unassembled WGS sequence"/>
</dbReference>
<reference evidence="2 3" key="1">
    <citation type="submission" date="2017-05" db="EMBL/GenBank/DDBJ databases">
        <authorList>
            <person name="Varghese N."/>
            <person name="Submissions S."/>
        </authorList>
    </citation>
    <scope>NUCLEOTIDE SEQUENCE [LARGE SCALE GENOMIC DNA]</scope>
    <source>
        <strain evidence="2 3">DSM 15522</strain>
    </source>
</reference>
<comment type="caution">
    <text evidence="2">The sequence shown here is derived from an EMBL/GenBank/DDBJ whole genome shotgun (WGS) entry which is preliminary data.</text>
</comment>
<keyword evidence="3" id="KW-1185">Reference proteome</keyword>
<feature type="signal peptide" evidence="1">
    <location>
        <begin position="1"/>
        <end position="20"/>
    </location>
</feature>
<dbReference type="Gene3D" id="2.60.40.10">
    <property type="entry name" value="Immunoglobulins"/>
    <property type="match status" value="1"/>
</dbReference>
<evidence type="ECO:0008006" key="4">
    <source>
        <dbReference type="Google" id="ProtNLM"/>
    </source>
</evidence>
<dbReference type="InterPro" id="IPR013783">
    <property type="entry name" value="Ig-like_fold"/>
</dbReference>
<protein>
    <recommendedName>
        <fullName evidence="4">Fibronectin type-III domain-containing protein</fullName>
    </recommendedName>
</protein>
<organism evidence="2 3">
    <name type="scientific">Desulfurobacterium pacificum</name>
    <dbReference type="NCBI Taxonomy" id="240166"/>
    <lineage>
        <taxon>Bacteria</taxon>
        <taxon>Pseudomonadati</taxon>
        <taxon>Aquificota</taxon>
        <taxon>Aquificia</taxon>
        <taxon>Desulfurobacteriales</taxon>
        <taxon>Desulfurobacteriaceae</taxon>
        <taxon>Desulfurobacterium</taxon>
    </lineage>
</organism>
<evidence type="ECO:0000313" key="3">
    <source>
        <dbReference type="Proteomes" id="UP001157911"/>
    </source>
</evidence>
<feature type="chain" id="PRO_5046131496" description="Fibronectin type-III domain-containing protein" evidence="1">
    <location>
        <begin position="21"/>
        <end position="298"/>
    </location>
</feature>
<sequence length="298" mass="33315">MKKVLFLSLLPLLFSFTMCGNRGAPLPPYTKIPATPSITTIQQHYKKVVIAWNPVTTYRDGRKLPLPSKVSYVVIVNFGKKKVKTEKTYYSEAIKRFNTKMCYSVVSVYEGRKSEPANPVCILVKKPIAEVPVVENATAGDGFVSFTFSPSRYSIEIFRNAQPPYLKPLKVLPPQTTSFTDKGLKNGKTYLYKFRYAEGVYKGKLSRTYKLTPADKIPPLPPKNPLLILSPKGCTLVWEPSPSKDVVSYKIVADTGNFTLSKDAIYFQFKSCPKKVGIEAVDKAGNVSKLVVPREVLK</sequence>